<sequence length="273" mass="30683">MTARSTVLMTSPSSTTTGVAFETSSSTTLTTQRSTSSEYKELTTQSKITLPASTIPVVHNRTDDQFTRIHSTTTSKPQIDYPILCQISGIIYFSKSFQPMEWLDDLIDNSSEVYQNFSLDIQNQINNVMEILDLQFTLSLKILNIKFTKIPVTMQSMHDNNNNTTNLRNSTVTSNISSQISVTITLETKLLLPLPIIDNRMTEILNEGWKHLTIISQFILIDVQFSSISTDLKTIPTLPIMTITEKMKINQTTTSPMIKSTTDTTLDNLEGRL</sequence>
<dbReference type="Proteomes" id="UP000050791">
    <property type="component" value="Unassembled WGS sequence"/>
</dbReference>
<name>A0AA85C1G9_9TREM</name>
<reference evidence="2" key="1">
    <citation type="submission" date="2023-11" db="UniProtKB">
        <authorList>
            <consortium name="WormBaseParasite"/>
        </authorList>
    </citation>
    <scope>IDENTIFICATION</scope>
</reference>
<proteinExistence type="predicted"/>
<evidence type="ECO:0000313" key="1">
    <source>
        <dbReference type="Proteomes" id="UP000050791"/>
    </source>
</evidence>
<accession>A0AA85C1G9</accession>
<dbReference type="AlphaFoldDB" id="A0AA85C1G9"/>
<evidence type="ECO:0000313" key="2">
    <source>
        <dbReference type="WBParaSite" id="SMTH1_92680.1"/>
    </source>
</evidence>
<organism evidence="1 2">
    <name type="scientific">Schistosoma mattheei</name>
    <dbReference type="NCBI Taxonomy" id="31246"/>
    <lineage>
        <taxon>Eukaryota</taxon>
        <taxon>Metazoa</taxon>
        <taxon>Spiralia</taxon>
        <taxon>Lophotrochozoa</taxon>
        <taxon>Platyhelminthes</taxon>
        <taxon>Trematoda</taxon>
        <taxon>Digenea</taxon>
        <taxon>Strigeidida</taxon>
        <taxon>Schistosomatoidea</taxon>
        <taxon>Schistosomatidae</taxon>
        <taxon>Schistosoma</taxon>
    </lineage>
</organism>
<protein>
    <submittedName>
        <fullName evidence="2">Uncharacterized protein</fullName>
    </submittedName>
</protein>
<dbReference type="WBParaSite" id="SMTH1_92680.1">
    <property type="protein sequence ID" value="SMTH1_92680.1"/>
    <property type="gene ID" value="SMTH1_92680"/>
</dbReference>